<organism evidence="2 3">
    <name type="scientific">Ancylostoma ceylanicum</name>
    <dbReference type="NCBI Taxonomy" id="53326"/>
    <lineage>
        <taxon>Eukaryota</taxon>
        <taxon>Metazoa</taxon>
        <taxon>Ecdysozoa</taxon>
        <taxon>Nematoda</taxon>
        <taxon>Chromadorea</taxon>
        <taxon>Rhabditida</taxon>
        <taxon>Rhabditina</taxon>
        <taxon>Rhabditomorpha</taxon>
        <taxon>Strongyloidea</taxon>
        <taxon>Ancylostomatidae</taxon>
        <taxon>Ancylostomatinae</taxon>
        <taxon>Ancylostoma</taxon>
    </lineage>
</organism>
<feature type="domain" description="Peptidase M13 N-terminal" evidence="1">
    <location>
        <begin position="42"/>
        <end position="184"/>
    </location>
</feature>
<proteinExistence type="predicted"/>
<keyword evidence="3" id="KW-1185">Reference proteome</keyword>
<evidence type="ECO:0000313" key="2">
    <source>
        <dbReference type="EMBL" id="EPB70276.1"/>
    </source>
</evidence>
<dbReference type="InterPro" id="IPR008753">
    <property type="entry name" value="Peptidase_M13_N"/>
</dbReference>
<name>A0A0D6LJX8_9BILA</name>
<dbReference type="AlphaFoldDB" id="A0A0D6LJX8"/>
<evidence type="ECO:0000313" key="3">
    <source>
        <dbReference type="Proteomes" id="UP000054495"/>
    </source>
</evidence>
<gene>
    <name evidence="2" type="ORF">ANCCEY_10631</name>
</gene>
<sequence length="274" mass="30847">MKELVPWISADWMNNSIARLAFIPNPSILYQVTGNDGTVAMDAKKFIKTFGELALLICEEVGHNCSESEISKEVAEIYLFVVKIFNSTTEEYQAEEKKYNSIFLHRLSEVDALVSSVNWTKYLLKTVPAIHHSYIINDPIVIAAKTQQETINSILLSTRKEVIVNYAMLLYTLSWIEYMDEKYRGVVKARGKDDVCLRITLLRFRETIIANYERRTNGNIEAYFADGVFVGAQNVAVPSKASFTKFVGNRGDAEPLSGLLVADAVCTSDTRHPS</sequence>
<protein>
    <recommendedName>
        <fullName evidence="1">Peptidase M13 N-terminal domain-containing protein</fullName>
    </recommendedName>
</protein>
<dbReference type="Proteomes" id="UP000054495">
    <property type="component" value="Unassembled WGS sequence"/>
</dbReference>
<dbReference type="GO" id="GO:0006508">
    <property type="term" value="P:proteolysis"/>
    <property type="evidence" value="ECO:0007669"/>
    <property type="project" value="InterPro"/>
</dbReference>
<evidence type="ECO:0000259" key="1">
    <source>
        <dbReference type="Pfam" id="PF05649"/>
    </source>
</evidence>
<dbReference type="Pfam" id="PF05649">
    <property type="entry name" value="Peptidase_M13_N"/>
    <property type="match status" value="1"/>
</dbReference>
<reference evidence="2 3" key="1">
    <citation type="submission" date="2013-05" db="EMBL/GenBank/DDBJ databases">
        <title>Draft genome of the parasitic nematode Anyclostoma ceylanicum.</title>
        <authorList>
            <person name="Mitreva M."/>
        </authorList>
    </citation>
    <scope>NUCLEOTIDE SEQUENCE [LARGE SCALE GENOMIC DNA]</scope>
</reference>
<dbReference type="EMBL" id="KE125207">
    <property type="protein sequence ID" value="EPB70276.1"/>
    <property type="molecule type" value="Genomic_DNA"/>
</dbReference>
<dbReference type="InterPro" id="IPR042089">
    <property type="entry name" value="Peptidase_M13_dom_2"/>
</dbReference>
<accession>A0A0D6LJX8</accession>
<dbReference type="Gene3D" id="1.10.1380.10">
    <property type="entry name" value="Neutral endopeptidase , domain2"/>
    <property type="match status" value="1"/>
</dbReference>
<dbReference type="SUPFAM" id="SSF55486">
    <property type="entry name" value="Metalloproteases ('zincins'), catalytic domain"/>
    <property type="match status" value="1"/>
</dbReference>